<dbReference type="AlphaFoldDB" id="A0A1R4B887"/>
<name>A0A1R4B887_9VIBR</name>
<dbReference type="Proteomes" id="UP000189475">
    <property type="component" value="Unassembled WGS sequence"/>
</dbReference>
<dbReference type="STRING" id="1918946.VPAL9027_03162"/>
<dbReference type="EMBL" id="FUFT01000010">
    <property type="protein sequence ID" value="SJL85138.1"/>
    <property type="molecule type" value="Genomic_DNA"/>
</dbReference>
<reference evidence="1 2" key="1">
    <citation type="submission" date="2017-02" db="EMBL/GenBank/DDBJ databases">
        <authorList>
            <person name="Peterson S.W."/>
        </authorList>
    </citation>
    <scope>NUCLEOTIDE SEQUENCE [LARGE SCALE GENOMIC DNA]</scope>
    <source>
        <strain evidence="1 2">CECT 9027</strain>
    </source>
</reference>
<organism evidence="1 2">
    <name type="scientific">Vibrio palustris</name>
    <dbReference type="NCBI Taxonomy" id="1918946"/>
    <lineage>
        <taxon>Bacteria</taxon>
        <taxon>Pseudomonadati</taxon>
        <taxon>Pseudomonadota</taxon>
        <taxon>Gammaproteobacteria</taxon>
        <taxon>Vibrionales</taxon>
        <taxon>Vibrionaceae</taxon>
        <taxon>Vibrio</taxon>
    </lineage>
</organism>
<proteinExistence type="predicted"/>
<evidence type="ECO:0000313" key="1">
    <source>
        <dbReference type="EMBL" id="SJL85138.1"/>
    </source>
</evidence>
<protein>
    <submittedName>
        <fullName evidence="1">Uncharacterized protein</fullName>
    </submittedName>
</protein>
<sequence length="79" mass="9344">MLLQPNKNSHPDLTVLAVSSFLLKRIKYKKVEPYSNLYEELKKKNEKAIYLLDLSLEFLFILGLIEYHEKNDLVEYIGK</sequence>
<gene>
    <name evidence="1" type="ORF">VPAL9027_03162</name>
</gene>
<accession>A0A1R4B887</accession>
<dbReference type="Pfam" id="PF20295">
    <property type="entry name" value="MC8"/>
    <property type="match status" value="1"/>
</dbReference>
<dbReference type="RefSeq" id="WP_077315531.1">
    <property type="nucleotide sequence ID" value="NZ_AP024887.1"/>
</dbReference>
<dbReference type="InterPro" id="IPR046895">
    <property type="entry name" value="ABC-3C_MC8"/>
</dbReference>
<keyword evidence="2" id="KW-1185">Reference proteome</keyword>
<evidence type="ECO:0000313" key="2">
    <source>
        <dbReference type="Proteomes" id="UP000189475"/>
    </source>
</evidence>
<dbReference type="OrthoDB" id="7066945at2"/>